<dbReference type="AlphaFoldDB" id="A0AAJ0GCH8"/>
<comment type="caution">
    <text evidence="3">The sequence shown here is derived from an EMBL/GenBank/DDBJ whole genome shotgun (WGS) entry which is preliminary data.</text>
</comment>
<name>A0AAJ0GCH8_9PEZI</name>
<evidence type="ECO:0000313" key="3">
    <source>
        <dbReference type="EMBL" id="KAK3054056.1"/>
    </source>
</evidence>
<feature type="transmembrane region" description="Helical" evidence="2">
    <location>
        <begin position="17"/>
        <end position="38"/>
    </location>
</feature>
<evidence type="ECO:0000256" key="1">
    <source>
        <dbReference type="SAM" id="MobiDB-lite"/>
    </source>
</evidence>
<feature type="compositionally biased region" description="Basic and acidic residues" evidence="1">
    <location>
        <begin position="91"/>
        <end position="107"/>
    </location>
</feature>
<evidence type="ECO:0000256" key="2">
    <source>
        <dbReference type="SAM" id="Phobius"/>
    </source>
</evidence>
<keyword evidence="2" id="KW-0812">Transmembrane</keyword>
<sequence>MQDAQEHHIAIKLGYRYIISLALAVFVVVMYDVVKMAIRRYKRENRKRKSAAEDEQLFEDSKEQAELAEWNFELETMRRWISGGSRWRSVGRAEDEERRRRLEMLRQ</sequence>
<protein>
    <submittedName>
        <fullName evidence="3">Uncharacterized protein</fullName>
    </submittedName>
</protein>
<reference evidence="3" key="1">
    <citation type="submission" date="2023-04" db="EMBL/GenBank/DDBJ databases">
        <title>Black Yeasts Isolated from many extreme environments.</title>
        <authorList>
            <person name="Coleine C."/>
            <person name="Stajich J.E."/>
            <person name="Selbmann L."/>
        </authorList>
    </citation>
    <scope>NUCLEOTIDE SEQUENCE</scope>
    <source>
        <strain evidence="3">CCFEE 5312</strain>
    </source>
</reference>
<accession>A0AAJ0GCH8</accession>
<feature type="region of interest" description="Disordered" evidence="1">
    <location>
        <begin position="87"/>
        <end position="107"/>
    </location>
</feature>
<proteinExistence type="predicted"/>
<keyword evidence="2" id="KW-0472">Membrane</keyword>
<keyword evidence="4" id="KW-1185">Reference proteome</keyword>
<gene>
    <name evidence="3" type="ORF">LTR09_004834</name>
</gene>
<organism evidence="3 4">
    <name type="scientific">Extremus antarcticus</name>
    <dbReference type="NCBI Taxonomy" id="702011"/>
    <lineage>
        <taxon>Eukaryota</taxon>
        <taxon>Fungi</taxon>
        <taxon>Dikarya</taxon>
        <taxon>Ascomycota</taxon>
        <taxon>Pezizomycotina</taxon>
        <taxon>Dothideomycetes</taxon>
        <taxon>Dothideomycetidae</taxon>
        <taxon>Mycosphaerellales</taxon>
        <taxon>Extremaceae</taxon>
        <taxon>Extremus</taxon>
    </lineage>
</organism>
<keyword evidence="2" id="KW-1133">Transmembrane helix</keyword>
<dbReference type="EMBL" id="JAWDJX010000013">
    <property type="protein sequence ID" value="KAK3054056.1"/>
    <property type="molecule type" value="Genomic_DNA"/>
</dbReference>
<evidence type="ECO:0000313" key="4">
    <source>
        <dbReference type="Proteomes" id="UP001271007"/>
    </source>
</evidence>
<dbReference type="Proteomes" id="UP001271007">
    <property type="component" value="Unassembled WGS sequence"/>
</dbReference>